<feature type="domain" description="Ig-like" evidence="1">
    <location>
        <begin position="306"/>
        <end position="387"/>
    </location>
</feature>
<dbReference type="SMART" id="SM00409">
    <property type="entry name" value="IG"/>
    <property type="match status" value="7"/>
</dbReference>
<dbReference type="PROSITE" id="PS50835">
    <property type="entry name" value="IG_LIKE"/>
    <property type="match status" value="7"/>
</dbReference>
<feature type="domain" description="Ig-like" evidence="1">
    <location>
        <begin position="393"/>
        <end position="491"/>
    </location>
</feature>
<reference evidence="2" key="2">
    <citation type="submission" date="2024-06" db="UniProtKB">
        <authorList>
            <consortium name="EnsemblMetazoa"/>
        </authorList>
    </citation>
    <scope>IDENTIFICATION</scope>
</reference>
<keyword evidence="3" id="KW-1185">Reference proteome</keyword>
<evidence type="ECO:0000259" key="1">
    <source>
        <dbReference type="PROSITE" id="PS50835"/>
    </source>
</evidence>
<evidence type="ECO:0000313" key="3">
    <source>
        <dbReference type="Proteomes" id="UP000007879"/>
    </source>
</evidence>
<dbReference type="PANTHER" id="PTHR46013">
    <property type="entry name" value="VASCULAR CELL ADHESION MOLECULE 1"/>
    <property type="match status" value="1"/>
</dbReference>
<dbReference type="Gene3D" id="2.60.40.10">
    <property type="entry name" value="Immunoglobulins"/>
    <property type="match status" value="7"/>
</dbReference>
<accession>A0AAN0JUU6</accession>
<dbReference type="SMART" id="SM00408">
    <property type="entry name" value="IGc2"/>
    <property type="match status" value="7"/>
</dbReference>
<name>A0AAN0JUU6_AMPQE</name>
<reference evidence="3" key="1">
    <citation type="journal article" date="2010" name="Nature">
        <title>The Amphimedon queenslandica genome and the evolution of animal complexity.</title>
        <authorList>
            <person name="Srivastava M."/>
            <person name="Simakov O."/>
            <person name="Chapman J."/>
            <person name="Fahey B."/>
            <person name="Gauthier M.E."/>
            <person name="Mitros T."/>
            <person name="Richards G.S."/>
            <person name="Conaco C."/>
            <person name="Dacre M."/>
            <person name="Hellsten U."/>
            <person name="Larroux C."/>
            <person name="Putnam N.H."/>
            <person name="Stanke M."/>
            <person name="Adamska M."/>
            <person name="Darling A."/>
            <person name="Degnan S.M."/>
            <person name="Oakley T.H."/>
            <person name="Plachetzki D.C."/>
            <person name="Zhai Y."/>
            <person name="Adamski M."/>
            <person name="Calcino A."/>
            <person name="Cummins S.F."/>
            <person name="Goodstein D.M."/>
            <person name="Harris C."/>
            <person name="Jackson D.J."/>
            <person name="Leys S.P."/>
            <person name="Shu S."/>
            <person name="Woodcroft B.J."/>
            <person name="Vervoort M."/>
            <person name="Kosik K.S."/>
            <person name="Manning G."/>
            <person name="Degnan B.M."/>
            <person name="Rokhsar D.S."/>
        </authorList>
    </citation>
    <scope>NUCLEOTIDE SEQUENCE [LARGE SCALE GENOMIC DNA]</scope>
</reference>
<dbReference type="InterPro" id="IPR007110">
    <property type="entry name" value="Ig-like_dom"/>
</dbReference>
<dbReference type="EnsemblMetazoa" id="XM_020005357.1">
    <property type="protein sequence ID" value="XP_019860916.1"/>
    <property type="gene ID" value="LOC109589248"/>
</dbReference>
<feature type="domain" description="Ig-like" evidence="1">
    <location>
        <begin position="598"/>
        <end position="683"/>
    </location>
</feature>
<feature type="domain" description="Ig-like" evidence="1">
    <location>
        <begin position="199"/>
        <end position="303"/>
    </location>
</feature>
<feature type="domain" description="Ig-like" evidence="1">
    <location>
        <begin position="2"/>
        <end position="107"/>
    </location>
</feature>
<dbReference type="InterPro" id="IPR003598">
    <property type="entry name" value="Ig_sub2"/>
</dbReference>
<sequence length="708" mass="75956">SPEGFSSISPVNNITLDRGDDITLECITVSPVVSKYNWFHNATQSVCCPFGQDANITELLQRDTVSRVSLVPNIALTSVNASHGGTYECIISNDFGNEALSTSVFIRPYFAEQPPDNVYTEVDGNVTLDCNAESYPYPSFQWEKKNDAGVFASMSGETGRYLMFSSVTTDIIGEYRCIVTVDELDSSITSNVTAVHVSPQNLVTVEPSMIISEPSSDVTFTCNTTAGPNSKFVWLYNATSVVCDDCIETFEDFLSRVDNLTNMTLVGIGPVLTLRNIDSSVGGTYHCAVINGAGFDIETASLYITPTIVTHPMSVNTPTMIPNIVLSCMANSFPDPEYRWEKSSTNEGPYTEIANSEGSTYALGTVVHSTNGYYRCVAYTNVSNIINETASNPAVVTVNPLGSVMISVSSATVSGGDNVTFTCTAGGGPGNTFSWLDSMNVLTDGGRFIIVESSSSTLTITDVIGADFGRYFCQVSNLAGSGTVFTSITTSPEGFSAISPVNNITLDRGDDITLECTTTAGPSNKYNWFHNATLSVCCPLGQDANITELVEQRTVSRVGMSFDLELTSVNASHGGTYECVLSNDAGYEALSTSVFIRPYFAEQPPDNVYTEVDGNVTMDCNAESYPYPSFQWEKKNDAGVFASISGETGRYLMFSSVTTDIIGEYRCIVTVDELDSSITSNITAVHVPVGPPISVEGAALTKSSINVV</sequence>
<organism evidence="2 3">
    <name type="scientific">Amphimedon queenslandica</name>
    <name type="common">Sponge</name>
    <dbReference type="NCBI Taxonomy" id="400682"/>
    <lineage>
        <taxon>Eukaryota</taxon>
        <taxon>Metazoa</taxon>
        <taxon>Porifera</taxon>
        <taxon>Demospongiae</taxon>
        <taxon>Heteroscleromorpha</taxon>
        <taxon>Haplosclerida</taxon>
        <taxon>Niphatidae</taxon>
        <taxon>Amphimedon</taxon>
    </lineage>
</organism>
<dbReference type="InterPro" id="IPR003599">
    <property type="entry name" value="Ig_sub"/>
</dbReference>
<dbReference type="Pfam" id="PF13927">
    <property type="entry name" value="Ig_3"/>
    <property type="match status" value="5"/>
</dbReference>
<dbReference type="SUPFAM" id="SSF48726">
    <property type="entry name" value="Immunoglobulin"/>
    <property type="match status" value="7"/>
</dbReference>
<proteinExistence type="predicted"/>
<dbReference type="GeneID" id="109589248"/>
<dbReference type="RefSeq" id="XP_019860916.1">
    <property type="nucleotide sequence ID" value="XM_020005357.1"/>
</dbReference>
<dbReference type="AlphaFoldDB" id="A0AAN0JUU6"/>
<dbReference type="PANTHER" id="PTHR46013:SF7">
    <property type="entry name" value="IG-LIKE DOMAIN-CONTAINING PROTEIN"/>
    <property type="match status" value="1"/>
</dbReference>
<dbReference type="Proteomes" id="UP000007879">
    <property type="component" value="Unassembled WGS sequence"/>
</dbReference>
<dbReference type="InterPro" id="IPR036179">
    <property type="entry name" value="Ig-like_dom_sf"/>
</dbReference>
<dbReference type="KEGG" id="aqu:109589248"/>
<feature type="domain" description="Ig-like" evidence="1">
    <location>
        <begin position="492"/>
        <end position="595"/>
    </location>
</feature>
<protein>
    <recommendedName>
        <fullName evidence="1">Ig-like domain-containing protein</fullName>
    </recommendedName>
</protein>
<dbReference type="InterPro" id="IPR013783">
    <property type="entry name" value="Ig-like_fold"/>
</dbReference>
<evidence type="ECO:0000313" key="2">
    <source>
        <dbReference type="EnsemblMetazoa" id="XP_019860916.1"/>
    </source>
</evidence>
<feature type="domain" description="Ig-like" evidence="1">
    <location>
        <begin position="108"/>
        <end position="193"/>
    </location>
</feature>